<keyword evidence="6" id="KW-0472">Membrane</keyword>
<evidence type="ECO:0000256" key="5">
    <source>
        <dbReference type="ARBA" id="ARBA00022989"/>
    </source>
</evidence>
<keyword evidence="5" id="KW-1133">Transmembrane helix</keyword>
<evidence type="ECO:0000313" key="9">
    <source>
        <dbReference type="EMBL" id="VFQ71183.1"/>
    </source>
</evidence>
<dbReference type="InterPro" id="IPR026057">
    <property type="entry name" value="TBL_C"/>
</dbReference>
<evidence type="ECO:0000256" key="3">
    <source>
        <dbReference type="ARBA" id="ARBA00022692"/>
    </source>
</evidence>
<keyword evidence="4" id="KW-0735">Signal-anchor</keyword>
<gene>
    <name evidence="9" type="ORF">CCAM_LOCUS12959</name>
</gene>
<name>A0A484L4D7_9ASTE</name>
<comment type="similarity">
    <text evidence="2">Belongs to the PC-esterase family. TBL subfamily.</text>
</comment>
<comment type="subcellular location">
    <subcellularLocation>
        <location evidence="1">Membrane</location>
        <topology evidence="1">Single-pass membrane protein</topology>
    </subcellularLocation>
</comment>
<feature type="domain" description="Trichome birefringence-like N-terminal" evidence="8">
    <location>
        <begin position="20"/>
        <end position="73"/>
    </location>
</feature>
<reference evidence="9 10" key="1">
    <citation type="submission" date="2018-04" db="EMBL/GenBank/DDBJ databases">
        <authorList>
            <person name="Vogel A."/>
        </authorList>
    </citation>
    <scope>NUCLEOTIDE SEQUENCE [LARGE SCALE GENOMIC DNA]</scope>
</reference>
<organism evidence="9 10">
    <name type="scientific">Cuscuta campestris</name>
    <dbReference type="NCBI Taxonomy" id="132261"/>
    <lineage>
        <taxon>Eukaryota</taxon>
        <taxon>Viridiplantae</taxon>
        <taxon>Streptophyta</taxon>
        <taxon>Embryophyta</taxon>
        <taxon>Tracheophyta</taxon>
        <taxon>Spermatophyta</taxon>
        <taxon>Magnoliopsida</taxon>
        <taxon>eudicotyledons</taxon>
        <taxon>Gunneridae</taxon>
        <taxon>Pentapetalae</taxon>
        <taxon>asterids</taxon>
        <taxon>lamiids</taxon>
        <taxon>Solanales</taxon>
        <taxon>Convolvulaceae</taxon>
        <taxon>Cuscuteae</taxon>
        <taxon>Cuscuta</taxon>
        <taxon>Cuscuta subgen. Grammica</taxon>
        <taxon>Cuscuta sect. Cleistogrammica</taxon>
    </lineage>
</organism>
<keyword evidence="10" id="KW-1185">Reference proteome</keyword>
<dbReference type="Proteomes" id="UP000595140">
    <property type="component" value="Unassembled WGS sequence"/>
</dbReference>
<dbReference type="Pfam" id="PF13839">
    <property type="entry name" value="PC-Esterase"/>
    <property type="match status" value="1"/>
</dbReference>
<dbReference type="OrthoDB" id="2016263at2759"/>
<dbReference type="Pfam" id="PF14416">
    <property type="entry name" value="PMR5N"/>
    <property type="match status" value="1"/>
</dbReference>
<dbReference type="PANTHER" id="PTHR32285">
    <property type="entry name" value="PROTEIN TRICHOME BIREFRINGENCE-LIKE 9-RELATED"/>
    <property type="match status" value="1"/>
</dbReference>
<feature type="domain" description="Trichome birefringence-like C-terminal" evidence="7">
    <location>
        <begin position="146"/>
        <end position="313"/>
    </location>
</feature>
<dbReference type="EMBL" id="OOIL02001001">
    <property type="protein sequence ID" value="VFQ71183.1"/>
    <property type="molecule type" value="Genomic_DNA"/>
</dbReference>
<accession>A0A484L4D7</accession>
<evidence type="ECO:0000256" key="1">
    <source>
        <dbReference type="ARBA" id="ARBA00004167"/>
    </source>
</evidence>
<evidence type="ECO:0000259" key="8">
    <source>
        <dbReference type="Pfam" id="PF14416"/>
    </source>
</evidence>
<dbReference type="InterPro" id="IPR029962">
    <property type="entry name" value="TBL"/>
</dbReference>
<evidence type="ECO:0000259" key="7">
    <source>
        <dbReference type="Pfam" id="PF13839"/>
    </source>
</evidence>
<dbReference type="InterPro" id="IPR025846">
    <property type="entry name" value="TBL_N"/>
</dbReference>
<dbReference type="PANTHER" id="PTHR32285:SF239">
    <property type="entry name" value="PROTEIN TRICHOME BIREFRINGENCE-LIKE 34"/>
    <property type="match status" value="1"/>
</dbReference>
<dbReference type="GO" id="GO:0016413">
    <property type="term" value="F:O-acetyltransferase activity"/>
    <property type="evidence" value="ECO:0007669"/>
    <property type="project" value="InterPro"/>
</dbReference>
<protein>
    <submittedName>
        <fullName evidence="9">Uncharacterized protein</fullName>
    </submittedName>
</protein>
<evidence type="ECO:0000256" key="6">
    <source>
        <dbReference type="ARBA" id="ARBA00023136"/>
    </source>
</evidence>
<dbReference type="GO" id="GO:0005794">
    <property type="term" value="C:Golgi apparatus"/>
    <property type="evidence" value="ECO:0007669"/>
    <property type="project" value="TreeGrafter"/>
</dbReference>
<evidence type="ECO:0000256" key="4">
    <source>
        <dbReference type="ARBA" id="ARBA00022968"/>
    </source>
</evidence>
<dbReference type="AlphaFoldDB" id="A0A484L4D7"/>
<dbReference type="GO" id="GO:0016020">
    <property type="term" value="C:membrane"/>
    <property type="evidence" value="ECO:0007669"/>
    <property type="project" value="UniProtKB-SubCell"/>
</dbReference>
<evidence type="ECO:0000256" key="2">
    <source>
        <dbReference type="ARBA" id="ARBA00007727"/>
    </source>
</evidence>
<evidence type="ECO:0000313" key="10">
    <source>
        <dbReference type="Proteomes" id="UP000595140"/>
    </source>
</evidence>
<keyword evidence="3" id="KW-0812">Transmembrane</keyword>
<sequence>MMMRRRRTRNGGGGSSPIRKCDLFSGRWVYDNKSYPLYREGECSFLADDFACEKYGRKDLLYQHWRWQPHHCHLPRFNATALLEKLTGKRLVFVGDSLNKNQWMSMVCMLESSLSPSLKSSIWKGNLITFEAKISIGLRCSWNPTVMTQWGSFERPDAVQEKVEMKLRRYEMALQTWSDWMEFNINRSTTQLFFMSLSPYHKLAGDWGNQPDQNCYNETEPISRLDYWGSGSDKGLMQTAEKVIKQLESRGLKVGYLNITQLSDYRKDGHPSIHRKQWQPPTEEQLLDPKSYSECVHWCLPGVPDVWNQILYAYLMDHHVP</sequence>
<proteinExistence type="inferred from homology"/>